<evidence type="ECO:0000313" key="1">
    <source>
        <dbReference type="EMBL" id="MFC3831891.1"/>
    </source>
</evidence>
<dbReference type="InterPro" id="IPR011989">
    <property type="entry name" value="ARM-like"/>
</dbReference>
<name>A0ABV7Z3A0_9DEIO</name>
<protein>
    <recommendedName>
        <fullName evidence="3">Leucine rich repeat variant</fullName>
    </recommendedName>
</protein>
<proteinExistence type="predicted"/>
<gene>
    <name evidence="1" type="ORF">ACFOSB_03310</name>
</gene>
<reference evidence="2" key="1">
    <citation type="journal article" date="2019" name="Int. J. Syst. Evol. Microbiol.">
        <title>The Global Catalogue of Microorganisms (GCM) 10K type strain sequencing project: providing services to taxonomists for standard genome sequencing and annotation.</title>
        <authorList>
            <consortium name="The Broad Institute Genomics Platform"/>
            <consortium name="The Broad Institute Genome Sequencing Center for Infectious Disease"/>
            <person name="Wu L."/>
            <person name="Ma J."/>
        </authorList>
    </citation>
    <scope>NUCLEOTIDE SEQUENCE [LARGE SCALE GENOMIC DNA]</scope>
    <source>
        <strain evidence="2">CCTCC AB 2017081</strain>
    </source>
</reference>
<organism evidence="1 2">
    <name type="scientific">Deinococcus rufus</name>
    <dbReference type="NCBI Taxonomy" id="2136097"/>
    <lineage>
        <taxon>Bacteria</taxon>
        <taxon>Thermotogati</taxon>
        <taxon>Deinococcota</taxon>
        <taxon>Deinococci</taxon>
        <taxon>Deinococcales</taxon>
        <taxon>Deinococcaceae</taxon>
        <taxon>Deinococcus</taxon>
    </lineage>
</organism>
<dbReference type="RefSeq" id="WP_322472787.1">
    <property type="nucleotide sequence ID" value="NZ_JBHRZG010000003.1"/>
</dbReference>
<accession>A0ABV7Z3A0</accession>
<dbReference type="InterPro" id="IPR004830">
    <property type="entry name" value="LRR_variant"/>
</dbReference>
<dbReference type="Proteomes" id="UP001595803">
    <property type="component" value="Unassembled WGS sequence"/>
</dbReference>
<comment type="caution">
    <text evidence="1">The sequence shown here is derived from an EMBL/GenBank/DDBJ whole genome shotgun (WGS) entry which is preliminary data.</text>
</comment>
<evidence type="ECO:0008006" key="3">
    <source>
        <dbReference type="Google" id="ProtNLM"/>
    </source>
</evidence>
<dbReference type="Gene3D" id="1.25.10.10">
    <property type="entry name" value="Leucine-rich Repeat Variant"/>
    <property type="match status" value="1"/>
</dbReference>
<dbReference type="Pfam" id="PF01816">
    <property type="entry name" value="LRV"/>
    <property type="match status" value="2"/>
</dbReference>
<keyword evidence="2" id="KW-1185">Reference proteome</keyword>
<dbReference type="EMBL" id="JBHRZG010000003">
    <property type="protein sequence ID" value="MFC3831891.1"/>
    <property type="molecule type" value="Genomic_DNA"/>
</dbReference>
<evidence type="ECO:0000313" key="2">
    <source>
        <dbReference type="Proteomes" id="UP001595803"/>
    </source>
</evidence>
<sequence>MTAAELERLAGHDDHAVRCAVAAHPNTPPDVLRTLAPTCPGEVLGNPGLPLLRLAHPRLILDWPRDTQLTLIRHALAPRWLRRFAMTHAQSDFQVALATNLALNAEDVAALAHHGAWQVRARIAARPELPPALIEALSADPDYGVRMYIAARADLPGASVDRLRRDASVFVRQVLEQGQRT</sequence>